<dbReference type="Proteomes" id="UP000694864">
    <property type="component" value="Chromosome 5"/>
</dbReference>
<dbReference type="GeneID" id="104788024"/>
<feature type="region of interest" description="Disordered" evidence="1">
    <location>
        <begin position="77"/>
        <end position="126"/>
    </location>
</feature>
<dbReference type="InterPro" id="IPR038821">
    <property type="entry name" value="CLE45-like"/>
</dbReference>
<evidence type="ECO:0000313" key="4">
    <source>
        <dbReference type="RefSeq" id="XP_010512005.1"/>
    </source>
</evidence>
<accession>A0ABM0Z8Q7</accession>
<evidence type="ECO:0000256" key="1">
    <source>
        <dbReference type="SAM" id="MobiDB-lite"/>
    </source>
</evidence>
<feature type="chain" id="PRO_5045862930" evidence="2">
    <location>
        <begin position="29"/>
        <end position="126"/>
    </location>
</feature>
<sequence length="126" mass="14549">MLGSSTRSMLFLLVCIGLLADNKYKVSAMRHTEFFLRQTQTDKARVQPGEIAKHRSIGFQFKHTLEDKGTLRKNRRVLEEVNKNKVKAEETQEQKNKTGDDDSFQSSKRRVRRGSDPIHNKAQPFS</sequence>
<name>A0ABM0Z8Q7_CAMSA</name>
<keyword evidence="3" id="KW-1185">Reference proteome</keyword>
<dbReference type="PANTHER" id="PTHR36726">
    <property type="entry name" value="CLAVATA3/ESR (CLE)-RELATED PROTEIN 45"/>
    <property type="match status" value="1"/>
</dbReference>
<proteinExistence type="predicted"/>
<gene>
    <name evidence="4" type="primary">LOC104788024</name>
</gene>
<evidence type="ECO:0000256" key="2">
    <source>
        <dbReference type="SAM" id="SignalP"/>
    </source>
</evidence>
<keyword evidence="2" id="KW-0732">Signal</keyword>
<feature type="compositionally biased region" description="Basic and acidic residues" evidence="1">
    <location>
        <begin position="77"/>
        <end position="100"/>
    </location>
</feature>
<reference evidence="3" key="1">
    <citation type="journal article" date="2014" name="Nat. Commun.">
        <title>The emerging biofuel crop Camelina sativa retains a highly undifferentiated hexaploid genome structure.</title>
        <authorList>
            <person name="Kagale S."/>
            <person name="Koh C."/>
            <person name="Nixon J."/>
            <person name="Bollina V."/>
            <person name="Clarke W.E."/>
            <person name="Tuteja R."/>
            <person name="Spillane C."/>
            <person name="Robinson S.J."/>
            <person name="Links M.G."/>
            <person name="Clarke C."/>
            <person name="Higgins E.E."/>
            <person name="Huebert T."/>
            <person name="Sharpe A.G."/>
            <person name="Parkin I.A."/>
        </authorList>
    </citation>
    <scope>NUCLEOTIDE SEQUENCE [LARGE SCALE GENOMIC DNA]</scope>
    <source>
        <strain evidence="3">cv. DH55</strain>
    </source>
</reference>
<organism evidence="3 4">
    <name type="scientific">Camelina sativa</name>
    <name type="common">False flax</name>
    <name type="synonym">Myagrum sativum</name>
    <dbReference type="NCBI Taxonomy" id="90675"/>
    <lineage>
        <taxon>Eukaryota</taxon>
        <taxon>Viridiplantae</taxon>
        <taxon>Streptophyta</taxon>
        <taxon>Embryophyta</taxon>
        <taxon>Tracheophyta</taxon>
        <taxon>Spermatophyta</taxon>
        <taxon>Magnoliopsida</taxon>
        <taxon>eudicotyledons</taxon>
        <taxon>Gunneridae</taxon>
        <taxon>Pentapetalae</taxon>
        <taxon>rosids</taxon>
        <taxon>malvids</taxon>
        <taxon>Brassicales</taxon>
        <taxon>Brassicaceae</taxon>
        <taxon>Camelineae</taxon>
        <taxon>Camelina</taxon>
    </lineage>
</organism>
<reference evidence="4" key="2">
    <citation type="submission" date="2025-08" db="UniProtKB">
        <authorList>
            <consortium name="RefSeq"/>
        </authorList>
    </citation>
    <scope>IDENTIFICATION</scope>
    <source>
        <tissue evidence="4">Leaf</tissue>
    </source>
</reference>
<feature type="signal peptide" evidence="2">
    <location>
        <begin position="1"/>
        <end position="28"/>
    </location>
</feature>
<protein>
    <submittedName>
        <fullName evidence="4">CLAVATA3/ESR (CLE)-related protein 45-like</fullName>
    </submittedName>
</protein>
<evidence type="ECO:0000313" key="3">
    <source>
        <dbReference type="Proteomes" id="UP000694864"/>
    </source>
</evidence>
<dbReference type="PANTHER" id="PTHR36726:SF4">
    <property type="entry name" value="CLAVATA3_ESR (CLE)-RELATED PROTEIN 45"/>
    <property type="match status" value="1"/>
</dbReference>
<dbReference type="RefSeq" id="XP_010512005.1">
    <property type="nucleotide sequence ID" value="XM_010513703.2"/>
</dbReference>